<dbReference type="AlphaFoldDB" id="A0A0M8MFG7"/>
<evidence type="ECO:0000313" key="3">
    <source>
        <dbReference type="EMBL" id="KOS11406.1"/>
    </source>
</evidence>
<feature type="chain" id="PRO_5005818606" description="DUF732 domain-containing protein" evidence="2">
    <location>
        <begin position="37"/>
        <end position="208"/>
    </location>
</feature>
<evidence type="ECO:0008006" key="5">
    <source>
        <dbReference type="Google" id="ProtNLM"/>
    </source>
</evidence>
<keyword evidence="2" id="KW-0732">Signal</keyword>
<dbReference type="PATRIC" id="fig|84292.3.peg.1230"/>
<dbReference type="KEGG" id="mcw:A8L33_09915"/>
<name>A0A0M8MFG7_9MICO</name>
<evidence type="ECO:0000256" key="1">
    <source>
        <dbReference type="SAM" id="MobiDB-lite"/>
    </source>
</evidence>
<comment type="caution">
    <text evidence="3">The sequence shown here is derived from an EMBL/GenBank/DDBJ whole genome shotgun (WGS) entry which is preliminary data.</text>
</comment>
<feature type="compositionally biased region" description="Low complexity" evidence="1">
    <location>
        <begin position="45"/>
        <end position="67"/>
    </location>
</feature>
<evidence type="ECO:0000313" key="4">
    <source>
        <dbReference type="Proteomes" id="UP000037737"/>
    </source>
</evidence>
<sequence length="208" mass="21997">MDNAGFLHRRVGRVVRVISPFLKSLPVAVLTTAVFAATLAGCAPAPAPSDSDGPTAAAATPTPSVPVEGEEGPALDMEAAILEREEFLDAQQQPRDGSLLSAKTPEQQEFIAQQRAYLESQGATWAPETESLLLATTLDACETAILNNHRTDADIFAMHVNSSPIFAQVTQGDAAAEQGLASIMVFGMSFVCPSDAEQWDAAYTEVYG</sequence>
<feature type="region of interest" description="Disordered" evidence="1">
    <location>
        <begin position="45"/>
        <end position="70"/>
    </location>
</feature>
<keyword evidence="4" id="KW-1185">Reference proteome</keyword>
<dbReference type="EMBL" id="LAVO01000005">
    <property type="protein sequence ID" value="KOS11406.1"/>
    <property type="molecule type" value="Genomic_DNA"/>
</dbReference>
<proteinExistence type="predicted"/>
<gene>
    <name evidence="3" type="ORF">XI38_06025</name>
</gene>
<evidence type="ECO:0000256" key="2">
    <source>
        <dbReference type="SAM" id="SignalP"/>
    </source>
</evidence>
<organism evidence="3 4">
    <name type="scientific">Microbacterium aurantiacum</name>
    <dbReference type="NCBI Taxonomy" id="162393"/>
    <lineage>
        <taxon>Bacteria</taxon>
        <taxon>Bacillati</taxon>
        <taxon>Actinomycetota</taxon>
        <taxon>Actinomycetes</taxon>
        <taxon>Micrococcales</taxon>
        <taxon>Microbacteriaceae</taxon>
        <taxon>Microbacterium</taxon>
    </lineage>
</organism>
<reference evidence="3" key="1">
    <citation type="submission" date="2015-04" db="EMBL/GenBank/DDBJ databases">
        <title>Complete genome sequence of Microbacterium chocolatum SIT 101, a bacterium enantioselectively hydrolyzing mesomeric diesters.</title>
        <authorList>
            <person name="Li X."/>
            <person name="Xu Y."/>
        </authorList>
    </citation>
    <scope>NUCLEOTIDE SEQUENCE [LARGE SCALE GENOMIC DNA]</scope>
    <source>
        <strain evidence="3">SIT 101</strain>
    </source>
</reference>
<feature type="signal peptide" evidence="2">
    <location>
        <begin position="1"/>
        <end position="36"/>
    </location>
</feature>
<dbReference type="Proteomes" id="UP000037737">
    <property type="component" value="Unassembled WGS sequence"/>
</dbReference>
<protein>
    <recommendedName>
        <fullName evidence="5">DUF732 domain-containing protein</fullName>
    </recommendedName>
</protein>
<accession>A0A0M8MFG7</accession>